<protein>
    <submittedName>
        <fullName evidence="2">Uncharacterized protein</fullName>
    </submittedName>
</protein>
<evidence type="ECO:0000313" key="3">
    <source>
        <dbReference type="Proteomes" id="UP001187531"/>
    </source>
</evidence>
<keyword evidence="3" id="KW-1185">Reference proteome</keyword>
<name>A0AA88KTB0_ARTSF</name>
<organism evidence="2 3">
    <name type="scientific">Artemia franciscana</name>
    <name type="common">Brine shrimp</name>
    <name type="synonym">Artemia sanfranciscana</name>
    <dbReference type="NCBI Taxonomy" id="6661"/>
    <lineage>
        <taxon>Eukaryota</taxon>
        <taxon>Metazoa</taxon>
        <taxon>Ecdysozoa</taxon>
        <taxon>Arthropoda</taxon>
        <taxon>Crustacea</taxon>
        <taxon>Branchiopoda</taxon>
        <taxon>Anostraca</taxon>
        <taxon>Artemiidae</taxon>
        <taxon>Artemia</taxon>
    </lineage>
</organism>
<dbReference type="PANTHER" id="PTHR37162">
    <property type="entry name" value="HAT FAMILY DIMERISATION DOMAINCONTAINING PROTEIN-RELATED"/>
    <property type="match status" value="1"/>
</dbReference>
<sequence length="262" mass="29486">MAEVIDIDQEYENGDKDSDDSEPSNKKPRITKKRVDQRYKTEWERESDFNEWLRKGTVQTGQNSGYLAHCLYCKKDFVCKKGKHDAKRHKQTKAHEENKKAWITSSSKTMPLSLHFSGDSKIERVATVEAKLVTFLVEHDLPYSLSEDLLKLVKSMPGPDLLSQTTLGRTKATNIARQALAPHFHEKLLESLKTNLFSIVIEETTDSSVAKQLAVCVSFCDKAMNVQVDLLALVECSDGSVSGLFNQLVKVRDDVKKAGVPL</sequence>
<evidence type="ECO:0000256" key="1">
    <source>
        <dbReference type="SAM" id="MobiDB-lite"/>
    </source>
</evidence>
<dbReference type="AlphaFoldDB" id="A0AA88KTB0"/>
<dbReference type="EMBL" id="JAVRJZ010006476">
    <property type="protein sequence ID" value="KAK2701234.1"/>
    <property type="molecule type" value="Genomic_DNA"/>
</dbReference>
<accession>A0AA88KTB0</accession>
<dbReference type="PANTHER" id="PTHR37162:SF1">
    <property type="entry name" value="BED-TYPE DOMAIN-CONTAINING PROTEIN"/>
    <property type="match status" value="1"/>
</dbReference>
<comment type="caution">
    <text evidence="2">The sequence shown here is derived from an EMBL/GenBank/DDBJ whole genome shotgun (WGS) entry which is preliminary data.</text>
</comment>
<proteinExistence type="predicted"/>
<feature type="region of interest" description="Disordered" evidence="1">
    <location>
        <begin position="1"/>
        <end position="37"/>
    </location>
</feature>
<evidence type="ECO:0000313" key="2">
    <source>
        <dbReference type="EMBL" id="KAK2701234.1"/>
    </source>
</evidence>
<dbReference type="Proteomes" id="UP001187531">
    <property type="component" value="Unassembled WGS sequence"/>
</dbReference>
<reference evidence="2" key="1">
    <citation type="submission" date="2023-07" db="EMBL/GenBank/DDBJ databases">
        <title>Chromosome-level genome assembly of Artemia franciscana.</title>
        <authorList>
            <person name="Jo E."/>
        </authorList>
    </citation>
    <scope>NUCLEOTIDE SEQUENCE</scope>
    <source>
        <tissue evidence="2">Whole body</tissue>
    </source>
</reference>
<feature type="compositionally biased region" description="Acidic residues" evidence="1">
    <location>
        <begin position="1"/>
        <end position="22"/>
    </location>
</feature>
<gene>
    <name evidence="2" type="ORF">QYM36_020091</name>
</gene>